<organism evidence="2 3">
    <name type="scientific">Anisodus tanguticus</name>
    <dbReference type="NCBI Taxonomy" id="243964"/>
    <lineage>
        <taxon>Eukaryota</taxon>
        <taxon>Viridiplantae</taxon>
        <taxon>Streptophyta</taxon>
        <taxon>Embryophyta</taxon>
        <taxon>Tracheophyta</taxon>
        <taxon>Spermatophyta</taxon>
        <taxon>Magnoliopsida</taxon>
        <taxon>eudicotyledons</taxon>
        <taxon>Gunneridae</taxon>
        <taxon>Pentapetalae</taxon>
        <taxon>asterids</taxon>
        <taxon>lamiids</taxon>
        <taxon>Solanales</taxon>
        <taxon>Solanaceae</taxon>
        <taxon>Solanoideae</taxon>
        <taxon>Hyoscyameae</taxon>
        <taxon>Anisodus</taxon>
    </lineage>
</organism>
<dbReference type="EMBL" id="JAVYJV010000020">
    <property type="protein sequence ID" value="KAK4343386.1"/>
    <property type="molecule type" value="Genomic_DNA"/>
</dbReference>
<reference evidence="2" key="1">
    <citation type="submission" date="2023-12" db="EMBL/GenBank/DDBJ databases">
        <title>Genome assembly of Anisodus tanguticus.</title>
        <authorList>
            <person name="Wang Y.-J."/>
        </authorList>
    </citation>
    <scope>NUCLEOTIDE SEQUENCE</scope>
    <source>
        <strain evidence="2">KB-2021</strain>
        <tissue evidence="2">Leaf</tissue>
    </source>
</reference>
<accession>A0AAE1R1S1</accession>
<name>A0AAE1R1S1_9SOLA</name>
<feature type="region of interest" description="Disordered" evidence="1">
    <location>
        <begin position="73"/>
        <end position="109"/>
    </location>
</feature>
<dbReference type="Proteomes" id="UP001291623">
    <property type="component" value="Unassembled WGS sequence"/>
</dbReference>
<dbReference type="AlphaFoldDB" id="A0AAE1R1S1"/>
<sequence length="109" mass="12329">MFPNMFPLASGPLGAIPVMSVQAMIQQATRHARRVYVRGLPPTANEQEIAFRSFTAEISNLYSAKMFTNKYKQPEKTSTPTITPESHSMKAKKLYGRSFSKKEEEEETI</sequence>
<proteinExistence type="predicted"/>
<keyword evidence="3" id="KW-1185">Reference proteome</keyword>
<feature type="compositionally biased region" description="Polar residues" evidence="1">
    <location>
        <begin position="76"/>
        <end position="86"/>
    </location>
</feature>
<evidence type="ECO:0000256" key="1">
    <source>
        <dbReference type="SAM" id="MobiDB-lite"/>
    </source>
</evidence>
<evidence type="ECO:0000313" key="3">
    <source>
        <dbReference type="Proteomes" id="UP001291623"/>
    </source>
</evidence>
<evidence type="ECO:0000313" key="2">
    <source>
        <dbReference type="EMBL" id="KAK4343386.1"/>
    </source>
</evidence>
<comment type="caution">
    <text evidence="2">The sequence shown here is derived from an EMBL/GenBank/DDBJ whole genome shotgun (WGS) entry which is preliminary data.</text>
</comment>
<gene>
    <name evidence="2" type="ORF">RND71_036480</name>
</gene>
<protein>
    <submittedName>
        <fullName evidence="2">Uncharacterized protein</fullName>
    </submittedName>
</protein>